<proteinExistence type="predicted"/>
<evidence type="ECO:0000313" key="1">
    <source>
        <dbReference type="EMBL" id="MBI1625912.1"/>
    </source>
</evidence>
<gene>
    <name evidence="1" type="ORF">HF327_015550</name>
</gene>
<accession>A0A843B9V5</accession>
<evidence type="ECO:0000313" key="2">
    <source>
        <dbReference type="Proteomes" id="UP000530032"/>
    </source>
</evidence>
<comment type="caution">
    <text evidence="1">The sequence shown here is derived from an EMBL/GenBank/DDBJ whole genome shotgun (WGS) entry which is preliminary data.</text>
</comment>
<sequence length="222" mass="24552">MDNQITHGVHPAAPLHGVNPRESEFTFHGYSKSGRAQFQCEGKRFYGVGQVECCDDARIPLKVPQMRVVPGYKANALKDRIVMAWSPKGSCWNRFTGVLIPVKSLAAETECEVQSVAITPTSKQSGVARKKTKATNSYEEEVKRIGVARAAGLDPDVRMNFIPKYLGESRASLYAKMNATPQKFPLPIKRGRGSFWPLSVIDAYRRSEWVPQTDQGNPAGIA</sequence>
<protein>
    <submittedName>
        <fullName evidence="1">Uncharacterized protein</fullName>
    </submittedName>
</protein>
<dbReference type="AlphaFoldDB" id="A0A843B9V5"/>
<dbReference type="EMBL" id="JABBCQ020000014">
    <property type="protein sequence ID" value="MBI1625912.1"/>
    <property type="molecule type" value="Genomic_DNA"/>
</dbReference>
<keyword evidence="2" id="KW-1185">Reference proteome</keyword>
<organism evidence="1 2">
    <name type="scientific">Comamonas suwonensis</name>
    <dbReference type="NCBI Taxonomy" id="2606214"/>
    <lineage>
        <taxon>Bacteria</taxon>
        <taxon>Pseudomonadati</taxon>
        <taxon>Pseudomonadota</taxon>
        <taxon>Betaproteobacteria</taxon>
        <taxon>Burkholderiales</taxon>
        <taxon>Comamonadaceae</taxon>
        <taxon>Comamonas</taxon>
    </lineage>
</organism>
<name>A0A843B9V5_9BURK</name>
<dbReference type="RefSeq" id="WP_198461082.1">
    <property type="nucleotide sequence ID" value="NZ_JABBCQ020000014.1"/>
</dbReference>
<dbReference type="Proteomes" id="UP000530032">
    <property type="component" value="Unassembled WGS sequence"/>
</dbReference>
<reference evidence="1" key="1">
    <citation type="submission" date="2020-12" db="EMBL/GenBank/DDBJ databases">
        <title>Comamonas sp. nov., isolated from stream water.</title>
        <authorList>
            <person name="Park K.-H."/>
        </authorList>
    </citation>
    <scope>NUCLEOTIDE SEQUENCE</scope>
    <source>
        <strain evidence="1">EJ-4</strain>
    </source>
</reference>